<organism evidence="2 3">
    <name type="scientific">Candidatus Uhrbacteria bacterium RIFCSPHIGHO2_12_FULL_60_25</name>
    <dbReference type="NCBI Taxonomy" id="1802399"/>
    <lineage>
        <taxon>Bacteria</taxon>
        <taxon>Candidatus Uhriibacteriota</taxon>
    </lineage>
</organism>
<dbReference type="STRING" id="1802399.A3E39_03615"/>
<gene>
    <name evidence="2" type="ORF">A3E39_03615</name>
</gene>
<protein>
    <submittedName>
        <fullName evidence="2">Uncharacterized protein</fullName>
    </submittedName>
</protein>
<dbReference type="AlphaFoldDB" id="A0A1F7UMT0"/>
<feature type="signal peptide" evidence="1">
    <location>
        <begin position="1"/>
        <end position="25"/>
    </location>
</feature>
<reference evidence="2 3" key="1">
    <citation type="journal article" date="2016" name="Nat. Commun.">
        <title>Thousands of microbial genomes shed light on interconnected biogeochemical processes in an aquifer system.</title>
        <authorList>
            <person name="Anantharaman K."/>
            <person name="Brown C.T."/>
            <person name="Hug L.A."/>
            <person name="Sharon I."/>
            <person name="Castelle C.J."/>
            <person name="Probst A.J."/>
            <person name="Thomas B.C."/>
            <person name="Singh A."/>
            <person name="Wilkins M.J."/>
            <person name="Karaoz U."/>
            <person name="Brodie E.L."/>
            <person name="Williams K.H."/>
            <person name="Hubbard S.S."/>
            <person name="Banfield J.F."/>
        </authorList>
    </citation>
    <scope>NUCLEOTIDE SEQUENCE [LARGE SCALE GENOMIC DNA]</scope>
</reference>
<proteinExistence type="predicted"/>
<dbReference type="EMBL" id="MGEH01000019">
    <property type="protein sequence ID" value="OGL79008.1"/>
    <property type="molecule type" value="Genomic_DNA"/>
</dbReference>
<dbReference type="Proteomes" id="UP000176603">
    <property type="component" value="Unassembled WGS sequence"/>
</dbReference>
<evidence type="ECO:0000256" key="1">
    <source>
        <dbReference type="SAM" id="SignalP"/>
    </source>
</evidence>
<evidence type="ECO:0000313" key="2">
    <source>
        <dbReference type="EMBL" id="OGL79008.1"/>
    </source>
</evidence>
<evidence type="ECO:0000313" key="3">
    <source>
        <dbReference type="Proteomes" id="UP000176603"/>
    </source>
</evidence>
<accession>A0A1F7UMT0</accession>
<comment type="caution">
    <text evidence="2">The sequence shown here is derived from an EMBL/GenBank/DDBJ whole genome shotgun (WGS) entry which is preliminary data.</text>
</comment>
<keyword evidence="1" id="KW-0732">Signal</keyword>
<name>A0A1F7UMT0_9BACT</name>
<feature type="chain" id="PRO_5009533090" evidence="1">
    <location>
        <begin position="26"/>
        <end position="966"/>
    </location>
</feature>
<sequence>MKRFLFNLVAMTVAMTLWSPQVAVAQTGYTWTDISGQLTERQNRPVWAVARAGSYWFYTDGQDLWNGGQVYRYDGSTQVNITSDVRNAGLTRIDDIVSDGQSVLFLKNVVRRDNSFEILKWNSSGYIGVGSYVRNTFASDEGIRSIVGRAGTWYIVSTKNRLYRWNAGQESPVRVALPSEAVNDANTKFLYQMNHTMVDSPTEVGIVPIANGNWLLMTRANFGTYGTIAFYRYNGTSYTYLSELATQYVTFLASNGTDALLYSTAGGACVSGSIHRTNGMTNEGISLPSGYSDYSNCNVNPTTSKIVLDDSMAFWNGLSWMILQGKSIYKITDRNLTVLEPTRDYLTSASGDTSGHFLVGGAQSDVGVNSPTNPLTAKLLWVTEGELSTNTTVTTGGSFGGDRVYTSTNGPRVVIQGDPSGFRVGNGKEFSYRVTASDSDGVDRTDLYVNDARIKTCYSDTCEFRTTYWTNGATTKTVKFWVRSTDKRGQSTDTSASPDFLTVDVNSTATAGGTVTTTPTTSVTTGSGTAVTDSGTGISSWTWLDPTGKTNLNANESVTYNVGAYDNDGIKRIEIFVNGLAKKTCDLGNAKGNQTCGVTLYANDYPVGTGIYVNAKVTDGADKYTYTTATTLYRNAEGTSVPSGSTATTNQVSTWTWFDPAGELKSGASTIFRSGAWAQDGLASIDLYVNGSLKRTCSFNRSYGNQECSITVYGNDYALGTQVAANTKATDVNGKTSWSDLKYVNQVSSNSTSGSSYSGTNSNPVVWDWIEIAKDFITVDEKAKYVTGAWDENGVSSIAFYVNGNVKATSNLGTAYGNQSTSYEVRGLDYPVGSTVFVNAKVTDATGKETWTAGKTFRVMGTGATTSIDYAKNGSVQAWTDRAVYSTTNMITVNGSVSDEDGVNRIEILVNGELKKTCTVGNVRSASCAVTVGPYPSLSSVKYAVTMFDRYGNMTTSGYLTVAIVK</sequence>